<dbReference type="Proteomes" id="UP000192674">
    <property type="component" value="Unassembled WGS sequence"/>
</dbReference>
<name>A0A1Y5Y610_KIBAR</name>
<dbReference type="InterPro" id="IPR019587">
    <property type="entry name" value="Polyketide_cyclase/dehydratase"/>
</dbReference>
<sequence>MSVTTVTATGTAAVDSLEVAFDVMTPIDLSLVFTGWGPLPAITHVEEQSGPWDHVGVHRRPQFADGGSAMERMTHYLRPGYFAYEVTGFTNALRFVVERARGEWTFTPDLDGGVAVRWSYHFTAKPGRSLPVRLLIGPMWKRYMRQGLAASIREAERAAPPRASSVD</sequence>
<dbReference type="SUPFAM" id="SSF55961">
    <property type="entry name" value="Bet v1-like"/>
    <property type="match status" value="1"/>
</dbReference>
<dbReference type="OrthoDB" id="4724764at2"/>
<dbReference type="AlphaFoldDB" id="A0A1Y5Y610"/>
<protein>
    <submittedName>
        <fullName evidence="1">Polyketide cyclase / dehydrase and lipid transport</fullName>
    </submittedName>
</protein>
<organism evidence="1 2">
    <name type="scientific">Kibdelosporangium aridum</name>
    <dbReference type="NCBI Taxonomy" id="2030"/>
    <lineage>
        <taxon>Bacteria</taxon>
        <taxon>Bacillati</taxon>
        <taxon>Actinomycetota</taxon>
        <taxon>Actinomycetes</taxon>
        <taxon>Pseudonocardiales</taxon>
        <taxon>Pseudonocardiaceae</taxon>
        <taxon>Kibdelosporangium</taxon>
    </lineage>
</organism>
<evidence type="ECO:0000313" key="1">
    <source>
        <dbReference type="EMBL" id="SMD26006.1"/>
    </source>
</evidence>
<reference evidence="1 2" key="1">
    <citation type="submission" date="2017-04" db="EMBL/GenBank/DDBJ databases">
        <authorList>
            <person name="Afonso C.L."/>
            <person name="Miller P.J."/>
            <person name="Scott M.A."/>
            <person name="Spackman E."/>
            <person name="Goraichik I."/>
            <person name="Dimitrov K.M."/>
            <person name="Suarez D.L."/>
            <person name="Swayne D.E."/>
        </authorList>
    </citation>
    <scope>NUCLEOTIDE SEQUENCE [LARGE SCALE GENOMIC DNA]</scope>
    <source>
        <strain evidence="1 2">DSM 43828</strain>
    </source>
</reference>
<proteinExistence type="predicted"/>
<dbReference type="RefSeq" id="WP_084433792.1">
    <property type="nucleotide sequence ID" value="NZ_FWXV01000012.1"/>
</dbReference>
<dbReference type="EMBL" id="FWXV01000012">
    <property type="protein sequence ID" value="SMD26006.1"/>
    <property type="molecule type" value="Genomic_DNA"/>
</dbReference>
<keyword evidence="2" id="KW-1185">Reference proteome</keyword>
<gene>
    <name evidence="1" type="ORF">SAMN05661093_09584</name>
</gene>
<evidence type="ECO:0000313" key="2">
    <source>
        <dbReference type="Proteomes" id="UP000192674"/>
    </source>
</evidence>
<dbReference type="Pfam" id="PF10604">
    <property type="entry name" value="Polyketide_cyc2"/>
    <property type="match status" value="1"/>
</dbReference>
<dbReference type="Gene3D" id="3.30.530.20">
    <property type="match status" value="1"/>
</dbReference>
<dbReference type="InterPro" id="IPR023393">
    <property type="entry name" value="START-like_dom_sf"/>
</dbReference>
<accession>A0A1Y5Y610</accession>